<comment type="caution">
    <text evidence="3">The sequence shown here is derived from an EMBL/GenBank/DDBJ whole genome shotgun (WGS) entry which is preliminary data.</text>
</comment>
<evidence type="ECO:0000313" key="4">
    <source>
        <dbReference type="Proteomes" id="UP000738325"/>
    </source>
</evidence>
<dbReference type="EMBL" id="JAAAIP010000474">
    <property type="protein sequence ID" value="KAG0316532.1"/>
    <property type="molecule type" value="Genomic_DNA"/>
</dbReference>
<feature type="compositionally biased region" description="Low complexity" evidence="1">
    <location>
        <begin position="211"/>
        <end position="234"/>
    </location>
</feature>
<dbReference type="OrthoDB" id="2440768at2759"/>
<evidence type="ECO:0000256" key="1">
    <source>
        <dbReference type="SAM" id="MobiDB-lite"/>
    </source>
</evidence>
<dbReference type="Proteomes" id="UP000738325">
    <property type="component" value="Unassembled WGS sequence"/>
</dbReference>
<keyword evidence="2" id="KW-0812">Transmembrane</keyword>
<dbReference type="AlphaFoldDB" id="A0A9P6RF94"/>
<protein>
    <submittedName>
        <fullName evidence="3">Uncharacterized protein</fullName>
    </submittedName>
</protein>
<organism evidence="3 4">
    <name type="scientific">Dissophora globulifera</name>
    <dbReference type="NCBI Taxonomy" id="979702"/>
    <lineage>
        <taxon>Eukaryota</taxon>
        <taxon>Fungi</taxon>
        <taxon>Fungi incertae sedis</taxon>
        <taxon>Mucoromycota</taxon>
        <taxon>Mortierellomycotina</taxon>
        <taxon>Mortierellomycetes</taxon>
        <taxon>Mortierellales</taxon>
        <taxon>Mortierellaceae</taxon>
        <taxon>Dissophora</taxon>
    </lineage>
</organism>
<dbReference type="CDD" id="cd12087">
    <property type="entry name" value="TM_EGFR-like"/>
    <property type="match status" value="1"/>
</dbReference>
<name>A0A9P6RF94_9FUNG</name>
<feature type="compositionally biased region" description="Low complexity" evidence="1">
    <location>
        <begin position="124"/>
        <end position="187"/>
    </location>
</feature>
<feature type="region of interest" description="Disordered" evidence="1">
    <location>
        <begin position="124"/>
        <end position="234"/>
    </location>
</feature>
<keyword evidence="4" id="KW-1185">Reference proteome</keyword>
<evidence type="ECO:0000256" key="2">
    <source>
        <dbReference type="SAM" id="Phobius"/>
    </source>
</evidence>
<proteinExistence type="predicted"/>
<sequence>MPVTLLVSATVSCTSPKTVPGGLQSDTPITLGFTGSKVLDAAATITADLICSSSGSVAMALGSNYSSEDFAPNSPTVTITATQAAAALAACSDNTFYVQYTSTVLLLNQVAKCNGNFSIQAPETTDAVPSPASSPSVTSAVSPSIATSPTVTPTTSPSPAITATPPLSSPTETSTTFSTATPSPSSETGGGGVDAPISDPTPPAPSPSPSGAPSAADLQQQQSELQSSNSSSAPSIKTVAIASGSVLGGIFVVLVGMLIWRKRQQREESFDHMFGNSSLAAASGFGSSGTRSGSSAGFTGSSASLLPSSQPQAIYARDDGYAEKDYYHQNAISVVASPRPAPSPIPSPAQVHAQAYVVGYSGPAY</sequence>
<feature type="region of interest" description="Disordered" evidence="1">
    <location>
        <begin position="284"/>
        <end position="305"/>
    </location>
</feature>
<feature type="transmembrane region" description="Helical" evidence="2">
    <location>
        <begin position="239"/>
        <end position="260"/>
    </location>
</feature>
<gene>
    <name evidence="3" type="ORF">BGZ99_006836</name>
</gene>
<reference evidence="3" key="1">
    <citation type="journal article" date="2020" name="Fungal Divers.">
        <title>Resolving the Mortierellaceae phylogeny through synthesis of multi-gene phylogenetics and phylogenomics.</title>
        <authorList>
            <person name="Vandepol N."/>
            <person name="Liber J."/>
            <person name="Desiro A."/>
            <person name="Na H."/>
            <person name="Kennedy M."/>
            <person name="Barry K."/>
            <person name="Grigoriev I.V."/>
            <person name="Miller A.N."/>
            <person name="O'Donnell K."/>
            <person name="Stajich J.E."/>
            <person name="Bonito G."/>
        </authorList>
    </citation>
    <scope>NUCLEOTIDE SEQUENCE</scope>
    <source>
        <strain evidence="3">REB-010B</strain>
    </source>
</reference>
<accession>A0A9P6RF94</accession>
<keyword evidence="2" id="KW-0472">Membrane</keyword>
<keyword evidence="2" id="KW-1133">Transmembrane helix</keyword>
<feature type="compositionally biased region" description="Pro residues" evidence="1">
    <location>
        <begin position="199"/>
        <end position="210"/>
    </location>
</feature>
<evidence type="ECO:0000313" key="3">
    <source>
        <dbReference type="EMBL" id="KAG0316532.1"/>
    </source>
</evidence>